<keyword evidence="3" id="KW-0418">Kinase</keyword>
<dbReference type="AlphaFoldDB" id="A0A0G0CX56"/>
<evidence type="ECO:0000313" key="4">
    <source>
        <dbReference type="Proteomes" id="UP000186383"/>
    </source>
</evidence>
<dbReference type="Pfam" id="PF01636">
    <property type="entry name" value="APH"/>
    <property type="match status" value="1"/>
</dbReference>
<dbReference type="PANTHER" id="PTHR21064">
    <property type="entry name" value="AMINOGLYCOSIDE PHOSPHOTRANSFERASE DOMAIN-CONTAINING PROTEIN-RELATED"/>
    <property type="match status" value="1"/>
</dbReference>
<dbReference type="Gene3D" id="3.90.1200.10">
    <property type="match status" value="1"/>
</dbReference>
<accession>A0A0G0CX56</accession>
<dbReference type="InterPro" id="IPR002575">
    <property type="entry name" value="Aminoglycoside_PTrfase"/>
</dbReference>
<keyword evidence="3" id="KW-0808">Transferase</keyword>
<dbReference type="PANTHER" id="PTHR21064:SF6">
    <property type="entry name" value="AMINOGLYCOSIDE PHOSPHOTRANSFERASE DOMAIN-CONTAINING PROTEIN"/>
    <property type="match status" value="1"/>
</dbReference>
<organism evidence="3 4">
    <name type="scientific">Candidatus Nomurabacteria bacterium GW2011_GWA1_35_8</name>
    <dbReference type="NCBI Taxonomy" id="1618727"/>
    <lineage>
        <taxon>Bacteria</taxon>
        <taxon>Candidatus Nomuraibacteriota</taxon>
    </lineage>
</organism>
<dbReference type="SUPFAM" id="SSF56112">
    <property type="entry name" value="Protein kinase-like (PK-like)"/>
    <property type="match status" value="1"/>
</dbReference>
<evidence type="ECO:0000259" key="2">
    <source>
        <dbReference type="Pfam" id="PF01636"/>
    </source>
</evidence>
<dbReference type="GO" id="GO:0019202">
    <property type="term" value="F:amino acid kinase activity"/>
    <property type="evidence" value="ECO:0007669"/>
    <property type="project" value="TreeGrafter"/>
</dbReference>
<dbReference type="EMBL" id="LBQW01000011">
    <property type="protein sequence ID" value="KKP85658.1"/>
    <property type="molecule type" value="Genomic_DNA"/>
</dbReference>
<feature type="domain" description="Aminoglycoside phosphotransferase" evidence="2">
    <location>
        <begin position="116"/>
        <end position="256"/>
    </location>
</feature>
<evidence type="ECO:0000313" key="3">
    <source>
        <dbReference type="EMBL" id="KKP85658.1"/>
    </source>
</evidence>
<comment type="similarity">
    <text evidence="1">Belongs to the pseudomonas-type ThrB family.</text>
</comment>
<evidence type="ECO:0000256" key="1">
    <source>
        <dbReference type="ARBA" id="ARBA00038240"/>
    </source>
</evidence>
<dbReference type="Proteomes" id="UP000186383">
    <property type="component" value="Unassembled WGS sequence"/>
</dbReference>
<comment type="caution">
    <text evidence="3">The sequence shown here is derived from an EMBL/GenBank/DDBJ whole genome shotgun (WGS) entry which is preliminary data.</text>
</comment>
<proteinExistence type="inferred from homology"/>
<sequence length="324" mass="38096">MQKFYSKKEYQEISNLFNLGKIKTIKIIRQGLWTPKVKVFTPKGGFIVSKYKLTNKKDIVSKSQNSLQYEIDLMNHFKKSPTLKYIKSRNKNFIEEFGEGWVTVDKLIIGKNPKIITPKIAYQLGEFLSKFHLAGRSFTKKLSSRREFYNFTPQNIKVMTRIALENKNLLLKKIVQEIKKGVLKNKPPKNLPQGPIHVDLKPSNELFIKEKLTGIVDFGNFYIGPFMVDIGKTIMWNCCKKNKLDPKLVLEIMRGYKNRRKLNKLELNYFKKSILFAIYSHIWVDLYHVPIKYIPEEYTLSLVRDFLPVARQLEKENLFSTQNF</sequence>
<dbReference type="Gene3D" id="3.30.200.20">
    <property type="entry name" value="Phosphorylase Kinase, domain 1"/>
    <property type="match status" value="1"/>
</dbReference>
<dbReference type="InterPro" id="IPR050249">
    <property type="entry name" value="Pseudomonas-type_ThrB"/>
</dbReference>
<protein>
    <submittedName>
        <fullName evidence="3">Homoserine kinase</fullName>
    </submittedName>
</protein>
<dbReference type="InterPro" id="IPR011009">
    <property type="entry name" value="Kinase-like_dom_sf"/>
</dbReference>
<gene>
    <name evidence="3" type="ORF">UR88_C0011G0009</name>
</gene>
<name>A0A0G0CX56_9BACT</name>
<reference evidence="3 4" key="1">
    <citation type="journal article" date="2015" name="Nature">
        <title>rRNA introns, odd ribosomes, and small enigmatic genomes across a large radiation of phyla.</title>
        <authorList>
            <person name="Brown C.T."/>
            <person name="Hug L.A."/>
            <person name="Thomas B.C."/>
            <person name="Sharon I."/>
            <person name="Castelle C.J."/>
            <person name="Singh A."/>
            <person name="Wilkins M.J."/>
            <person name="Williams K.H."/>
            <person name="Banfield J.F."/>
        </authorList>
    </citation>
    <scope>NUCLEOTIDE SEQUENCE [LARGE SCALE GENOMIC DNA]</scope>
</reference>